<dbReference type="EMBL" id="KB030345">
    <property type="protein sequence ID" value="ELK18115.1"/>
    <property type="molecule type" value="Genomic_DNA"/>
</dbReference>
<organism evidence="2 3">
    <name type="scientific">Pteropus alecto</name>
    <name type="common">Black flying fox</name>
    <dbReference type="NCBI Taxonomy" id="9402"/>
    <lineage>
        <taxon>Eukaryota</taxon>
        <taxon>Metazoa</taxon>
        <taxon>Chordata</taxon>
        <taxon>Craniata</taxon>
        <taxon>Vertebrata</taxon>
        <taxon>Euteleostomi</taxon>
        <taxon>Mammalia</taxon>
        <taxon>Eutheria</taxon>
        <taxon>Laurasiatheria</taxon>
        <taxon>Chiroptera</taxon>
        <taxon>Yinpterochiroptera</taxon>
        <taxon>Pteropodoidea</taxon>
        <taxon>Pteropodidae</taxon>
        <taxon>Pteropodinae</taxon>
        <taxon>Pteropus</taxon>
    </lineage>
</organism>
<proteinExistence type="predicted"/>
<protein>
    <submittedName>
        <fullName evidence="2">Uncharacterized protein</fullName>
    </submittedName>
</protein>
<accession>L5L3V8</accession>
<keyword evidence="3" id="KW-1185">Reference proteome</keyword>
<dbReference type="AlphaFoldDB" id="L5L3V8"/>
<dbReference type="InParanoid" id="L5L3V8"/>
<reference evidence="3" key="1">
    <citation type="journal article" date="2013" name="Science">
        <title>Comparative analysis of bat genomes provides insight into the evolution of flight and immunity.</title>
        <authorList>
            <person name="Zhang G."/>
            <person name="Cowled C."/>
            <person name="Shi Z."/>
            <person name="Huang Z."/>
            <person name="Bishop-Lilly K.A."/>
            <person name="Fang X."/>
            <person name="Wynne J.W."/>
            <person name="Xiong Z."/>
            <person name="Baker M.L."/>
            <person name="Zhao W."/>
            <person name="Tachedjian M."/>
            <person name="Zhu Y."/>
            <person name="Zhou P."/>
            <person name="Jiang X."/>
            <person name="Ng J."/>
            <person name="Yang L."/>
            <person name="Wu L."/>
            <person name="Xiao J."/>
            <person name="Feng Y."/>
            <person name="Chen Y."/>
            <person name="Sun X."/>
            <person name="Zhang Y."/>
            <person name="Marsh G.A."/>
            <person name="Crameri G."/>
            <person name="Broder C.C."/>
            <person name="Frey K.G."/>
            <person name="Wang L.F."/>
            <person name="Wang J."/>
        </authorList>
    </citation>
    <scope>NUCLEOTIDE SEQUENCE [LARGE SCALE GENOMIC DNA]</scope>
</reference>
<evidence type="ECO:0000313" key="3">
    <source>
        <dbReference type="Proteomes" id="UP000010552"/>
    </source>
</evidence>
<evidence type="ECO:0000313" key="2">
    <source>
        <dbReference type="EMBL" id="ELK18115.1"/>
    </source>
</evidence>
<dbReference type="Proteomes" id="UP000010552">
    <property type="component" value="Unassembled WGS sequence"/>
</dbReference>
<name>L5L3V8_PTEAL</name>
<feature type="compositionally biased region" description="Polar residues" evidence="1">
    <location>
        <begin position="199"/>
        <end position="213"/>
    </location>
</feature>
<gene>
    <name evidence="2" type="ORF">PAL_GLEAN10000510</name>
</gene>
<evidence type="ECO:0000256" key="1">
    <source>
        <dbReference type="SAM" id="MobiDB-lite"/>
    </source>
</evidence>
<sequence>MQLCLGHRGQIPLLRISMHLRGEKTDSCHQVETISRWILIAGGHGTPQAITSSKLNRSTSERDSCPGTSWEERLVAQKTASSLVRASVLWPGEHERSRAWPCEARSSPGDSTRRGCISLAELLTRGHPTDSEGGRLTTGHGACVLRSPCPQQVPAAVARARHEDTRCPSTLEPREYHGPSPWRSGACSNIQAGGISQMNTGECSHGQTENSGAQGADHSGHKHRKANIGLRRGFRLPQLVTMQVTEGSLDHGASIHTLVPTMPQLRCLRPRGEAWAPRLTGTWPSRGLQPCAPCPFSRSPQQKPGGKI</sequence>
<feature type="region of interest" description="Disordered" evidence="1">
    <location>
        <begin position="199"/>
        <end position="224"/>
    </location>
</feature>